<name>A0ABV7BWJ1_9PROT</name>
<keyword evidence="2" id="KW-1185">Reference proteome</keyword>
<reference evidence="2" key="1">
    <citation type="journal article" date="2019" name="Int. J. Syst. Evol. Microbiol.">
        <title>The Global Catalogue of Microorganisms (GCM) 10K type strain sequencing project: providing services to taxonomists for standard genome sequencing and annotation.</title>
        <authorList>
            <consortium name="The Broad Institute Genomics Platform"/>
            <consortium name="The Broad Institute Genome Sequencing Center for Infectious Disease"/>
            <person name="Wu L."/>
            <person name="Ma J."/>
        </authorList>
    </citation>
    <scope>NUCLEOTIDE SEQUENCE [LARGE SCALE GENOMIC DNA]</scope>
    <source>
        <strain evidence="2">CGMCC 1.16855</strain>
    </source>
</reference>
<evidence type="ECO:0000313" key="2">
    <source>
        <dbReference type="Proteomes" id="UP001595420"/>
    </source>
</evidence>
<dbReference type="Proteomes" id="UP001595420">
    <property type="component" value="Unassembled WGS sequence"/>
</dbReference>
<organism evidence="1 2">
    <name type="scientific">Falsiroseomonas tokyonensis</name>
    <dbReference type="NCBI Taxonomy" id="430521"/>
    <lineage>
        <taxon>Bacteria</taxon>
        <taxon>Pseudomonadati</taxon>
        <taxon>Pseudomonadota</taxon>
        <taxon>Alphaproteobacteria</taxon>
        <taxon>Acetobacterales</taxon>
        <taxon>Roseomonadaceae</taxon>
        <taxon>Falsiroseomonas</taxon>
    </lineage>
</organism>
<evidence type="ECO:0000313" key="1">
    <source>
        <dbReference type="EMBL" id="MFC3000475.1"/>
    </source>
</evidence>
<sequence>MTHPAAYALFAWQAGWVFTLRSLQLTTDPAGASAALAAMVAEKQKAFADGAFAAGRAAMAGARMDVVAEAALRPARRRVAANMRALRKG</sequence>
<proteinExistence type="predicted"/>
<gene>
    <name evidence="1" type="ORF">ACFOD3_11265</name>
</gene>
<accession>A0ABV7BWJ1</accession>
<evidence type="ECO:0008006" key="3">
    <source>
        <dbReference type="Google" id="ProtNLM"/>
    </source>
</evidence>
<dbReference type="EMBL" id="JBHRSB010000003">
    <property type="protein sequence ID" value="MFC3000475.1"/>
    <property type="molecule type" value="Genomic_DNA"/>
</dbReference>
<protein>
    <recommendedName>
        <fullName evidence="3">Antifreeze protein</fullName>
    </recommendedName>
</protein>
<dbReference type="RefSeq" id="WP_216836569.1">
    <property type="nucleotide sequence ID" value="NZ_JAFNJS010000003.1"/>
</dbReference>
<comment type="caution">
    <text evidence="1">The sequence shown here is derived from an EMBL/GenBank/DDBJ whole genome shotgun (WGS) entry which is preliminary data.</text>
</comment>